<accession>A0A238F7S0</accession>
<reference evidence="2" key="1">
    <citation type="submission" date="2016-09" db="EMBL/GenBank/DDBJ databases">
        <authorList>
            <person name="Jeantristanb JTB J.-T."/>
            <person name="Ricardo R."/>
        </authorList>
    </citation>
    <scope>NUCLEOTIDE SEQUENCE [LARGE SCALE GENOMIC DNA]</scope>
</reference>
<dbReference type="EMBL" id="FMSP01000002">
    <property type="protein sequence ID" value="SCV67914.1"/>
    <property type="molecule type" value="Genomic_DNA"/>
</dbReference>
<dbReference type="AlphaFoldDB" id="A0A238F7S0"/>
<protein>
    <submittedName>
        <fullName evidence="1">BQ2448_5525 protein</fullName>
    </submittedName>
</protein>
<keyword evidence="2" id="KW-1185">Reference proteome</keyword>
<evidence type="ECO:0000313" key="1">
    <source>
        <dbReference type="EMBL" id="SCV67914.1"/>
    </source>
</evidence>
<dbReference type="Proteomes" id="UP000198372">
    <property type="component" value="Unassembled WGS sequence"/>
</dbReference>
<sequence>MNKRLILERARQLRIRAHIPELSSEEQLSHTAANALYSTSPTLQSSKRLPHLKFQ</sequence>
<name>A0A238F7S0_9BASI</name>
<evidence type="ECO:0000313" key="2">
    <source>
        <dbReference type="Proteomes" id="UP000198372"/>
    </source>
</evidence>
<proteinExistence type="predicted"/>
<gene>
    <name evidence="1" type="ORF">BQ2448_5525</name>
</gene>
<organism evidence="1 2">
    <name type="scientific">Microbotryum intermedium</name>
    <dbReference type="NCBI Taxonomy" id="269621"/>
    <lineage>
        <taxon>Eukaryota</taxon>
        <taxon>Fungi</taxon>
        <taxon>Dikarya</taxon>
        <taxon>Basidiomycota</taxon>
        <taxon>Pucciniomycotina</taxon>
        <taxon>Microbotryomycetes</taxon>
        <taxon>Microbotryales</taxon>
        <taxon>Microbotryaceae</taxon>
        <taxon>Microbotryum</taxon>
    </lineage>
</organism>